<evidence type="ECO:0000259" key="2">
    <source>
        <dbReference type="Pfam" id="PF07331"/>
    </source>
</evidence>
<dbReference type="AlphaFoldDB" id="A0A7X1TK53"/>
<proteinExistence type="predicted"/>
<dbReference type="EMBL" id="WHNP01000056">
    <property type="protein sequence ID" value="MPW22049.1"/>
    <property type="molecule type" value="Genomic_DNA"/>
</dbReference>
<evidence type="ECO:0000256" key="1">
    <source>
        <dbReference type="SAM" id="Phobius"/>
    </source>
</evidence>
<reference evidence="3 4" key="1">
    <citation type="submission" date="2019-10" db="EMBL/GenBank/DDBJ databases">
        <title>Paraburkholderia sp. isolated from nodules of Mimosa pudica from Brazilian Atlantic Forest soils.</title>
        <authorList>
            <person name="Paulitsch F."/>
            <person name="Hungria M."/>
            <person name="Dall'Agnol R."/>
        </authorList>
    </citation>
    <scope>NUCLEOTIDE SEQUENCE [LARGE SCALE GENOMIC DNA]</scope>
    <source>
        <strain evidence="3 4">CNPSo 3157</strain>
    </source>
</reference>
<dbReference type="InterPro" id="IPR009936">
    <property type="entry name" value="DUF1468"/>
</dbReference>
<keyword evidence="1" id="KW-0812">Transmembrane</keyword>
<feature type="domain" description="DUF1468" evidence="2">
    <location>
        <begin position="53"/>
        <end position="194"/>
    </location>
</feature>
<evidence type="ECO:0000313" key="3">
    <source>
        <dbReference type="EMBL" id="MPW22049.1"/>
    </source>
</evidence>
<organism evidence="3 4">
    <name type="scientific">Paraburkholderia franconis</name>
    <dbReference type="NCBI Taxonomy" id="2654983"/>
    <lineage>
        <taxon>Bacteria</taxon>
        <taxon>Pseudomonadati</taxon>
        <taxon>Pseudomonadota</taxon>
        <taxon>Betaproteobacteria</taxon>
        <taxon>Burkholderiales</taxon>
        <taxon>Burkholderiaceae</taxon>
        <taxon>Paraburkholderia</taxon>
    </lineage>
</organism>
<keyword evidence="1" id="KW-1133">Transmembrane helix</keyword>
<name>A0A7X1TK53_9BURK</name>
<feature type="transmembrane region" description="Helical" evidence="1">
    <location>
        <begin position="167"/>
        <end position="189"/>
    </location>
</feature>
<dbReference type="Proteomes" id="UP000484381">
    <property type="component" value="Unassembled WGS sequence"/>
</dbReference>
<evidence type="ECO:0000313" key="4">
    <source>
        <dbReference type="Proteomes" id="UP000484381"/>
    </source>
</evidence>
<sequence>MPCAIAASNVASPASVSQAAKLLRSRSRLTEPGIGGDVRTKSLLLRINKDYYGGALLLVIGMYVTLVGRTYERGTLNQMGPGFFPVVLGLLLSVLGIIVALGARRGSTDSTEEKEHNDAPRTADWRGWLCIIFSIVAFVVFSQYFGFIPASFATVFISAMGDRENTWKSAFVLAVLATVFGVIVFEYALKIQLPMIAFGG</sequence>
<feature type="transmembrane region" description="Helical" evidence="1">
    <location>
        <begin position="51"/>
        <end position="71"/>
    </location>
</feature>
<accession>A0A7X1TK53</accession>
<feature type="transmembrane region" description="Helical" evidence="1">
    <location>
        <begin position="83"/>
        <end position="104"/>
    </location>
</feature>
<keyword evidence="1" id="KW-0472">Membrane</keyword>
<gene>
    <name evidence="3" type="ORF">GCT13_35685</name>
</gene>
<protein>
    <submittedName>
        <fullName evidence="3">Tripartite tricarboxylate transporter TctB family protein</fullName>
    </submittedName>
</protein>
<comment type="caution">
    <text evidence="3">The sequence shown here is derived from an EMBL/GenBank/DDBJ whole genome shotgun (WGS) entry which is preliminary data.</text>
</comment>
<dbReference type="Pfam" id="PF07331">
    <property type="entry name" value="TctB"/>
    <property type="match status" value="1"/>
</dbReference>
<feature type="transmembrane region" description="Helical" evidence="1">
    <location>
        <begin position="125"/>
        <end position="147"/>
    </location>
</feature>
<keyword evidence="4" id="KW-1185">Reference proteome</keyword>